<dbReference type="Proteomes" id="UP000476176">
    <property type="component" value="Unassembled WGS sequence"/>
</dbReference>
<name>A0A6A3DH39_9STRA</name>
<evidence type="ECO:0000313" key="18">
    <source>
        <dbReference type="Proteomes" id="UP000460718"/>
    </source>
</evidence>
<dbReference type="Proteomes" id="UP000488956">
    <property type="component" value="Unassembled WGS sequence"/>
</dbReference>
<feature type="signal peptide" evidence="1">
    <location>
        <begin position="1"/>
        <end position="17"/>
    </location>
</feature>
<evidence type="ECO:0000313" key="3">
    <source>
        <dbReference type="EMBL" id="KAE8962459.1"/>
    </source>
</evidence>
<feature type="chain" id="PRO_5036163483" description="Secreted protein" evidence="1">
    <location>
        <begin position="18"/>
        <end position="64"/>
    </location>
</feature>
<dbReference type="Proteomes" id="UP000429523">
    <property type="component" value="Unassembled WGS sequence"/>
</dbReference>
<protein>
    <recommendedName>
        <fullName evidence="22">Secreted protein</fullName>
    </recommendedName>
</protein>
<keyword evidence="1" id="KW-0732">Signal</keyword>
<dbReference type="EMBL" id="QXFX01005297">
    <property type="protein sequence ID" value="KAE9061167.1"/>
    <property type="molecule type" value="Genomic_DNA"/>
</dbReference>
<evidence type="ECO:0000313" key="12">
    <source>
        <dbReference type="Proteomes" id="UP000429523"/>
    </source>
</evidence>
<evidence type="ECO:0000313" key="13">
    <source>
        <dbReference type="Proteomes" id="UP000433483"/>
    </source>
</evidence>
<evidence type="ECO:0000313" key="6">
    <source>
        <dbReference type="EMBL" id="KAE9067178.1"/>
    </source>
</evidence>
<evidence type="ECO:0000313" key="9">
    <source>
        <dbReference type="EMBL" id="KAE9170627.1"/>
    </source>
</evidence>
<sequence>MFLFSLVVISCDHVAKCSIKSRGRTSPGICFNSSCNCTSTLKGLHIFRATRQSQAAYFSKVKCR</sequence>
<evidence type="ECO:0000313" key="16">
    <source>
        <dbReference type="Proteomes" id="UP000440732"/>
    </source>
</evidence>
<dbReference type="OrthoDB" id="10270408at2759"/>
<evidence type="ECO:0000313" key="4">
    <source>
        <dbReference type="EMBL" id="KAE9061167.1"/>
    </source>
</evidence>
<keyword evidence="13" id="KW-1185">Reference proteome</keyword>
<proteinExistence type="predicted"/>
<dbReference type="EMBL" id="QXGE01005399">
    <property type="protein sequence ID" value="KAE9267598.1"/>
    <property type="molecule type" value="Genomic_DNA"/>
</dbReference>
<organism evidence="2 12">
    <name type="scientific">Phytophthora fragariae</name>
    <dbReference type="NCBI Taxonomy" id="53985"/>
    <lineage>
        <taxon>Eukaryota</taxon>
        <taxon>Sar</taxon>
        <taxon>Stramenopiles</taxon>
        <taxon>Oomycota</taxon>
        <taxon>Peronosporomycetes</taxon>
        <taxon>Peronosporales</taxon>
        <taxon>Peronosporaceae</taxon>
        <taxon>Phytophthora</taxon>
    </lineage>
</organism>
<evidence type="ECO:0000313" key="7">
    <source>
        <dbReference type="EMBL" id="KAE9164043.1"/>
    </source>
</evidence>
<evidence type="ECO:0000313" key="2">
    <source>
        <dbReference type="EMBL" id="KAE8919576.1"/>
    </source>
</evidence>
<dbReference type="EMBL" id="QXGD01004433">
    <property type="protein sequence ID" value="KAE9170627.1"/>
    <property type="molecule type" value="Genomic_DNA"/>
</dbReference>
<dbReference type="Proteomes" id="UP000441208">
    <property type="component" value="Unassembled WGS sequence"/>
</dbReference>
<dbReference type="EMBL" id="QXGF01004590">
    <property type="protein sequence ID" value="KAE8919576.1"/>
    <property type="molecule type" value="Genomic_DNA"/>
</dbReference>
<dbReference type="EMBL" id="QXFW01005307">
    <property type="protein sequence ID" value="KAE8962459.1"/>
    <property type="molecule type" value="Genomic_DNA"/>
</dbReference>
<dbReference type="Proteomes" id="UP000460718">
    <property type="component" value="Unassembled WGS sequence"/>
</dbReference>
<evidence type="ECO:0000313" key="20">
    <source>
        <dbReference type="Proteomes" id="UP000486351"/>
    </source>
</evidence>
<evidence type="ECO:0000313" key="8">
    <source>
        <dbReference type="EMBL" id="KAE9165768.1"/>
    </source>
</evidence>
<evidence type="ECO:0000313" key="5">
    <source>
        <dbReference type="EMBL" id="KAE9063425.1"/>
    </source>
</evidence>
<dbReference type="EMBL" id="QXGC01005310">
    <property type="protein sequence ID" value="KAE9165768.1"/>
    <property type="molecule type" value="Genomic_DNA"/>
</dbReference>
<reference evidence="12 13" key="1">
    <citation type="submission" date="2018-08" db="EMBL/GenBank/DDBJ databases">
        <title>Genomic investigation of the strawberry pathogen Phytophthora fragariae indicates pathogenicity is determined by transcriptional variation in three key races.</title>
        <authorList>
            <person name="Adams T.M."/>
            <person name="Armitage A.D."/>
            <person name="Sobczyk M.K."/>
            <person name="Bates H.J."/>
            <person name="Dunwell J.M."/>
            <person name="Nellist C.F."/>
            <person name="Harrison R.J."/>
        </authorList>
    </citation>
    <scope>NUCLEOTIDE SEQUENCE [LARGE SCALE GENOMIC DNA]</scope>
    <source>
        <strain evidence="10 14">A4</strain>
        <strain evidence="9 15">BC-1</strain>
        <strain evidence="8 19">BC-23</strain>
        <strain evidence="7 13">NOV-27</strain>
        <strain evidence="6 16">NOV-5</strain>
        <strain evidence="5 17">NOV-71</strain>
        <strain evidence="11 20">NOV-77</strain>
        <strain evidence="2 12">NOV-9</strain>
        <strain evidence="4 21">ONT-3</strain>
        <strain evidence="3 18">SCRP245</strain>
    </source>
</reference>
<evidence type="ECO:0000313" key="11">
    <source>
        <dbReference type="EMBL" id="KAE9272162.1"/>
    </source>
</evidence>
<dbReference type="EMBL" id="QXFY01005466">
    <property type="protein sequence ID" value="KAE9272162.1"/>
    <property type="molecule type" value="Genomic_DNA"/>
</dbReference>
<gene>
    <name evidence="10" type="ORF">PF001_g30008</name>
    <name evidence="9" type="ORF">PF002_g30030</name>
    <name evidence="8" type="ORF">PF004_g29388</name>
    <name evidence="7" type="ORF">PF005_g30187</name>
    <name evidence="6" type="ORF">PF006_g30048</name>
    <name evidence="5" type="ORF">PF007_g29561</name>
    <name evidence="11" type="ORF">PF008_g30169</name>
    <name evidence="2" type="ORF">PF009_g30118</name>
    <name evidence="4" type="ORF">PF010_g29919</name>
    <name evidence="3" type="ORF">PF011_g29385</name>
</gene>
<dbReference type="EMBL" id="QXGB01005095">
    <property type="protein sequence ID" value="KAE9164043.1"/>
    <property type="molecule type" value="Genomic_DNA"/>
</dbReference>
<evidence type="ECO:0000313" key="14">
    <source>
        <dbReference type="Proteomes" id="UP000437068"/>
    </source>
</evidence>
<accession>A0A6A3DH39</accession>
<evidence type="ECO:0000313" key="15">
    <source>
        <dbReference type="Proteomes" id="UP000440367"/>
    </source>
</evidence>
<evidence type="ECO:0000313" key="19">
    <source>
        <dbReference type="Proteomes" id="UP000476176"/>
    </source>
</evidence>
<dbReference type="EMBL" id="QXFZ01004663">
    <property type="protein sequence ID" value="KAE9063425.1"/>
    <property type="molecule type" value="Genomic_DNA"/>
</dbReference>
<dbReference type="EMBL" id="QXGA01005428">
    <property type="protein sequence ID" value="KAE9067178.1"/>
    <property type="molecule type" value="Genomic_DNA"/>
</dbReference>
<evidence type="ECO:0008006" key="22">
    <source>
        <dbReference type="Google" id="ProtNLM"/>
    </source>
</evidence>
<evidence type="ECO:0000256" key="1">
    <source>
        <dbReference type="SAM" id="SignalP"/>
    </source>
</evidence>
<dbReference type="Proteomes" id="UP000437068">
    <property type="component" value="Unassembled WGS sequence"/>
</dbReference>
<dbReference type="Proteomes" id="UP000433483">
    <property type="component" value="Unassembled WGS sequence"/>
</dbReference>
<dbReference type="Proteomes" id="UP000440732">
    <property type="component" value="Unassembled WGS sequence"/>
</dbReference>
<evidence type="ECO:0000313" key="10">
    <source>
        <dbReference type="EMBL" id="KAE9267598.1"/>
    </source>
</evidence>
<comment type="caution">
    <text evidence="2">The sequence shown here is derived from an EMBL/GenBank/DDBJ whole genome shotgun (WGS) entry which is preliminary data.</text>
</comment>
<dbReference type="AlphaFoldDB" id="A0A6A3DH39"/>
<dbReference type="Proteomes" id="UP000440367">
    <property type="component" value="Unassembled WGS sequence"/>
</dbReference>
<dbReference type="Proteomes" id="UP000486351">
    <property type="component" value="Unassembled WGS sequence"/>
</dbReference>
<evidence type="ECO:0000313" key="17">
    <source>
        <dbReference type="Proteomes" id="UP000441208"/>
    </source>
</evidence>
<evidence type="ECO:0000313" key="21">
    <source>
        <dbReference type="Proteomes" id="UP000488956"/>
    </source>
</evidence>